<evidence type="ECO:0000313" key="2">
    <source>
        <dbReference type="EMBL" id="MBD3664586.1"/>
    </source>
</evidence>
<gene>
    <name evidence="2" type="ORF">H9Q16_11685</name>
</gene>
<dbReference type="Proteomes" id="UP000635142">
    <property type="component" value="Unassembled WGS sequence"/>
</dbReference>
<keyword evidence="1" id="KW-0732">Signal</keyword>
<accession>A0A927HF53</accession>
<protein>
    <recommendedName>
        <fullName evidence="4">Tail fiber domain-containing protein</fullName>
    </recommendedName>
</protein>
<evidence type="ECO:0000313" key="3">
    <source>
        <dbReference type="Proteomes" id="UP000635142"/>
    </source>
</evidence>
<dbReference type="RefSeq" id="WP_191075609.1">
    <property type="nucleotide sequence ID" value="NZ_JACTAG010000002.1"/>
</dbReference>
<feature type="chain" id="PRO_5037273262" description="Tail fiber domain-containing protein" evidence="1">
    <location>
        <begin position="21"/>
        <end position="391"/>
    </location>
</feature>
<organism evidence="2 3">
    <name type="scientific">Sulfitobacter aestuariivivens</name>
    <dbReference type="NCBI Taxonomy" id="2766981"/>
    <lineage>
        <taxon>Bacteria</taxon>
        <taxon>Pseudomonadati</taxon>
        <taxon>Pseudomonadota</taxon>
        <taxon>Alphaproteobacteria</taxon>
        <taxon>Rhodobacterales</taxon>
        <taxon>Roseobacteraceae</taxon>
        <taxon>Sulfitobacter</taxon>
    </lineage>
</organism>
<sequence>MMRYLMPAFALCLQTTPLLADQVITDDLIVTRDICVGSSTCVDGESFNGEDIKIRSTNPEILFFDTSTTAGNRWRIKGDNDVGFFDSFSIRNDATGFTPFIMHQDAPTSAFVIDAAGEIGIGTVIPESDIHIVGPGSPGIRIEATNGATPEWLMNVGSSGLALFDMKAGPSLPFVIANGAPNNAFRINDTGNVGMGVSSASAPLHVRRTDNTASLLIEDTGAGTLGQMTLRNNGITFFTLEDTSIVDAHGTGRRWNFQNQGGTFRVTTSPAGPEMLLDANGNMTISGTLTTDGSCSVGCDRVFEADYALPSIAEHNAAMWENGYLPNVGPTPEDGPFNVTDKMGRMLNELEHAHIFIGQQQEQITMQADQIAALMTQQAALMARLERLETQ</sequence>
<comment type="caution">
    <text evidence="2">The sequence shown here is derived from an EMBL/GenBank/DDBJ whole genome shotgun (WGS) entry which is preliminary data.</text>
</comment>
<evidence type="ECO:0000256" key="1">
    <source>
        <dbReference type="SAM" id="SignalP"/>
    </source>
</evidence>
<evidence type="ECO:0008006" key="4">
    <source>
        <dbReference type="Google" id="ProtNLM"/>
    </source>
</evidence>
<reference evidence="2" key="1">
    <citation type="submission" date="2020-08" db="EMBL/GenBank/DDBJ databases">
        <title>Sulfitobacter aestuariivivens sp. nov., isolated from a tidal flat.</title>
        <authorList>
            <person name="Park S."/>
            <person name="Yoon J.-H."/>
        </authorList>
    </citation>
    <scope>NUCLEOTIDE SEQUENCE</scope>
    <source>
        <strain evidence="2">TSTF-M16</strain>
    </source>
</reference>
<feature type="signal peptide" evidence="1">
    <location>
        <begin position="1"/>
        <end position="20"/>
    </location>
</feature>
<dbReference type="AlphaFoldDB" id="A0A927HF53"/>
<proteinExistence type="predicted"/>
<name>A0A927HF53_9RHOB</name>
<dbReference type="EMBL" id="JACTAG010000002">
    <property type="protein sequence ID" value="MBD3664586.1"/>
    <property type="molecule type" value="Genomic_DNA"/>
</dbReference>
<keyword evidence="3" id="KW-1185">Reference proteome</keyword>